<gene>
    <name evidence="8" type="ORF">PoB_004128100</name>
</gene>
<dbReference type="EMBL" id="BLXT01004580">
    <property type="protein sequence ID" value="GFO14776.1"/>
    <property type="molecule type" value="Genomic_DNA"/>
</dbReference>
<evidence type="ECO:0000259" key="7">
    <source>
        <dbReference type="Pfam" id="PF17917"/>
    </source>
</evidence>
<feature type="domain" description="Reverse transcriptase RNase H-like" evidence="7">
    <location>
        <begin position="79"/>
        <end position="182"/>
    </location>
</feature>
<dbReference type="InterPro" id="IPR050951">
    <property type="entry name" value="Retrovirus_Pol_polyprotein"/>
</dbReference>
<keyword evidence="3" id="KW-0540">Nuclease</keyword>
<evidence type="ECO:0000256" key="2">
    <source>
        <dbReference type="ARBA" id="ARBA00022695"/>
    </source>
</evidence>
<dbReference type="Pfam" id="PF17917">
    <property type="entry name" value="RT_RNaseH"/>
    <property type="match status" value="1"/>
</dbReference>
<organism evidence="8 9">
    <name type="scientific">Plakobranchus ocellatus</name>
    <dbReference type="NCBI Taxonomy" id="259542"/>
    <lineage>
        <taxon>Eukaryota</taxon>
        <taxon>Metazoa</taxon>
        <taxon>Spiralia</taxon>
        <taxon>Lophotrochozoa</taxon>
        <taxon>Mollusca</taxon>
        <taxon>Gastropoda</taxon>
        <taxon>Heterobranchia</taxon>
        <taxon>Euthyneura</taxon>
        <taxon>Panpulmonata</taxon>
        <taxon>Sacoglossa</taxon>
        <taxon>Placobranchoidea</taxon>
        <taxon>Plakobranchidae</taxon>
        <taxon>Plakobranchus</taxon>
    </lineage>
</organism>
<keyword evidence="1" id="KW-0808">Transferase</keyword>
<dbReference type="CDD" id="cd09274">
    <property type="entry name" value="RNase_HI_RT_Ty3"/>
    <property type="match status" value="1"/>
</dbReference>
<evidence type="ECO:0000256" key="3">
    <source>
        <dbReference type="ARBA" id="ARBA00022722"/>
    </source>
</evidence>
<dbReference type="Proteomes" id="UP000735302">
    <property type="component" value="Unassembled WGS sequence"/>
</dbReference>
<keyword evidence="2" id="KW-0548">Nucleotidyltransferase</keyword>
<evidence type="ECO:0000256" key="6">
    <source>
        <dbReference type="ARBA" id="ARBA00022918"/>
    </source>
</evidence>
<comment type="caution">
    <text evidence="8">The sequence shown here is derived from an EMBL/GenBank/DDBJ whole genome shotgun (WGS) entry which is preliminary data.</text>
</comment>
<keyword evidence="4" id="KW-0255">Endonuclease</keyword>
<evidence type="ECO:0000313" key="9">
    <source>
        <dbReference type="Proteomes" id="UP000735302"/>
    </source>
</evidence>
<dbReference type="PANTHER" id="PTHR37984">
    <property type="entry name" value="PROTEIN CBG26694"/>
    <property type="match status" value="1"/>
</dbReference>
<evidence type="ECO:0000256" key="1">
    <source>
        <dbReference type="ARBA" id="ARBA00022679"/>
    </source>
</evidence>
<dbReference type="SUPFAM" id="SSF56672">
    <property type="entry name" value="DNA/RNA polymerases"/>
    <property type="match status" value="1"/>
</dbReference>
<evidence type="ECO:0000256" key="4">
    <source>
        <dbReference type="ARBA" id="ARBA00022759"/>
    </source>
</evidence>
<evidence type="ECO:0000256" key="5">
    <source>
        <dbReference type="ARBA" id="ARBA00022801"/>
    </source>
</evidence>
<dbReference type="AlphaFoldDB" id="A0AAV4B7J6"/>
<evidence type="ECO:0000313" key="8">
    <source>
        <dbReference type="EMBL" id="GFO14776.1"/>
    </source>
</evidence>
<dbReference type="FunFam" id="3.30.70.270:FF:000020">
    <property type="entry name" value="Transposon Tf2-6 polyprotein-like Protein"/>
    <property type="match status" value="1"/>
</dbReference>
<keyword evidence="9" id="KW-1185">Reference proteome</keyword>
<name>A0AAV4B7J6_9GAST</name>
<accession>A0AAV4B7J6</accession>
<sequence>MDKILQLSVPVKKKEVRSLLDLVNYYRHFIANFASISAPLSDVLRKGTPEKVQWTPRCDQFLAEIKRLFSSPPILIIPDMQETFVVRSDTSDFGIGAVLLQDRDGTLMPCRYASRKLLSREIRYSAIEREALALVFAVTQFQRYLIFDHFILQADHKPLSYLRAGSPKNACLMRWALALQEFSFQVVYIPGSENVHPDVLSRLC</sequence>
<keyword evidence="6 8" id="KW-0695">RNA-directed DNA polymerase</keyword>
<reference evidence="8 9" key="1">
    <citation type="journal article" date="2021" name="Elife">
        <title>Chloroplast acquisition without the gene transfer in kleptoplastic sea slugs, Plakobranchus ocellatus.</title>
        <authorList>
            <person name="Maeda T."/>
            <person name="Takahashi S."/>
            <person name="Yoshida T."/>
            <person name="Shimamura S."/>
            <person name="Takaki Y."/>
            <person name="Nagai Y."/>
            <person name="Toyoda A."/>
            <person name="Suzuki Y."/>
            <person name="Arimoto A."/>
            <person name="Ishii H."/>
            <person name="Satoh N."/>
            <person name="Nishiyama T."/>
            <person name="Hasebe M."/>
            <person name="Maruyama T."/>
            <person name="Minagawa J."/>
            <person name="Obokata J."/>
            <person name="Shigenobu S."/>
        </authorList>
    </citation>
    <scope>NUCLEOTIDE SEQUENCE [LARGE SCALE GENOMIC DNA]</scope>
</reference>
<dbReference type="GO" id="GO:0003964">
    <property type="term" value="F:RNA-directed DNA polymerase activity"/>
    <property type="evidence" value="ECO:0007669"/>
    <property type="project" value="UniProtKB-KW"/>
</dbReference>
<dbReference type="Gene3D" id="3.30.70.270">
    <property type="match status" value="1"/>
</dbReference>
<keyword evidence="5" id="KW-0378">Hydrolase</keyword>
<dbReference type="InterPro" id="IPR041373">
    <property type="entry name" value="RT_RNaseH"/>
</dbReference>
<dbReference type="InterPro" id="IPR043128">
    <property type="entry name" value="Rev_trsase/Diguanyl_cyclase"/>
</dbReference>
<dbReference type="Gene3D" id="3.10.20.370">
    <property type="match status" value="1"/>
</dbReference>
<dbReference type="GO" id="GO:0016787">
    <property type="term" value="F:hydrolase activity"/>
    <property type="evidence" value="ECO:0007669"/>
    <property type="project" value="UniProtKB-KW"/>
</dbReference>
<dbReference type="PANTHER" id="PTHR37984:SF5">
    <property type="entry name" value="PROTEIN NYNRIN-LIKE"/>
    <property type="match status" value="1"/>
</dbReference>
<dbReference type="InterPro" id="IPR043502">
    <property type="entry name" value="DNA/RNA_pol_sf"/>
</dbReference>
<protein>
    <submittedName>
        <fullName evidence="8">Reverse transcriptase</fullName>
    </submittedName>
</protein>
<dbReference type="FunFam" id="3.10.20.370:FF:000001">
    <property type="entry name" value="Retrovirus-related Pol polyprotein from transposon 17.6-like protein"/>
    <property type="match status" value="1"/>
</dbReference>
<dbReference type="GO" id="GO:0004519">
    <property type="term" value="F:endonuclease activity"/>
    <property type="evidence" value="ECO:0007669"/>
    <property type="project" value="UniProtKB-KW"/>
</dbReference>
<proteinExistence type="predicted"/>